<protein>
    <submittedName>
        <fullName evidence="1">Uncharacterized protein</fullName>
    </submittedName>
</protein>
<evidence type="ECO:0000313" key="1">
    <source>
        <dbReference type="EMBL" id="CAE8713139.1"/>
    </source>
</evidence>
<proteinExistence type="predicted"/>
<evidence type="ECO:0000313" key="2">
    <source>
        <dbReference type="Proteomes" id="UP000626109"/>
    </source>
</evidence>
<dbReference type="AlphaFoldDB" id="A0A813KQ79"/>
<reference evidence="1" key="1">
    <citation type="submission" date="2021-02" db="EMBL/GenBank/DDBJ databases">
        <authorList>
            <person name="Dougan E. K."/>
            <person name="Rhodes N."/>
            <person name="Thang M."/>
            <person name="Chan C."/>
        </authorList>
    </citation>
    <scope>NUCLEOTIDE SEQUENCE</scope>
</reference>
<feature type="non-terminal residue" evidence="1">
    <location>
        <position position="1"/>
    </location>
</feature>
<dbReference type="Proteomes" id="UP000626109">
    <property type="component" value="Unassembled WGS sequence"/>
</dbReference>
<feature type="non-terminal residue" evidence="1">
    <location>
        <position position="226"/>
    </location>
</feature>
<sequence length="226" mass="23004">YVGQFVLTPGEDGATTLSLPAGADSIPQSVIAVRSGAVVRLSLAEFVGVSLALAELRAESAAQNSETSVHSAAATAVRLYTRRPRGRRAAVARALGAVGMQVEAAALAGLPELLPWWAIFDEAATLQPGLCATRSRATRYRLSPKAEDSVVPPALLDAVLTGGAVVRRGRVVLRGVRLVKALRLGRATSAVAAAASVSASWANLGGFVGQAIAGSLLDDGDAGTAV</sequence>
<gene>
    <name evidence="1" type="ORF">PGLA2088_LOCUS37361</name>
</gene>
<organism evidence="1 2">
    <name type="scientific">Polarella glacialis</name>
    <name type="common">Dinoflagellate</name>
    <dbReference type="NCBI Taxonomy" id="89957"/>
    <lineage>
        <taxon>Eukaryota</taxon>
        <taxon>Sar</taxon>
        <taxon>Alveolata</taxon>
        <taxon>Dinophyceae</taxon>
        <taxon>Suessiales</taxon>
        <taxon>Suessiaceae</taxon>
        <taxon>Polarella</taxon>
    </lineage>
</organism>
<comment type="caution">
    <text evidence="1">The sequence shown here is derived from an EMBL/GenBank/DDBJ whole genome shotgun (WGS) entry which is preliminary data.</text>
</comment>
<dbReference type="EMBL" id="CAJNNW010032453">
    <property type="protein sequence ID" value="CAE8713139.1"/>
    <property type="molecule type" value="Genomic_DNA"/>
</dbReference>
<name>A0A813KQ79_POLGL</name>
<accession>A0A813KQ79</accession>